<evidence type="ECO:0000256" key="5">
    <source>
        <dbReference type="ARBA" id="ARBA00022692"/>
    </source>
</evidence>
<gene>
    <name evidence="9" type="primary">pnuC</name>
    <name evidence="9" type="ORF">ACH47X_25495</name>
</gene>
<evidence type="ECO:0000256" key="3">
    <source>
        <dbReference type="ARBA" id="ARBA00022448"/>
    </source>
</evidence>
<keyword evidence="7 8" id="KW-0472">Membrane</keyword>
<comment type="caution">
    <text evidence="9">The sequence shown here is derived from an EMBL/GenBank/DDBJ whole genome shotgun (WGS) entry which is preliminary data.</text>
</comment>
<comment type="similarity">
    <text evidence="2">Belongs to the nicotinamide ribonucleoside (NR) uptake permease (TC 4.B.1) family.</text>
</comment>
<dbReference type="InterPro" id="IPR006419">
    <property type="entry name" value="NMN_transpt_PnuC"/>
</dbReference>
<organism evidence="9 10">
    <name type="scientific">Promicromonospora kroppenstedtii</name>
    <dbReference type="NCBI Taxonomy" id="440482"/>
    <lineage>
        <taxon>Bacteria</taxon>
        <taxon>Bacillati</taxon>
        <taxon>Actinomycetota</taxon>
        <taxon>Actinomycetes</taxon>
        <taxon>Micrococcales</taxon>
        <taxon>Promicromonosporaceae</taxon>
        <taxon>Promicromonospora</taxon>
    </lineage>
</organism>
<dbReference type="Proteomes" id="UP001611580">
    <property type="component" value="Unassembled WGS sequence"/>
</dbReference>
<feature type="transmembrane region" description="Helical" evidence="8">
    <location>
        <begin position="42"/>
        <end position="64"/>
    </location>
</feature>
<evidence type="ECO:0000256" key="7">
    <source>
        <dbReference type="ARBA" id="ARBA00023136"/>
    </source>
</evidence>
<keyword evidence="5 8" id="KW-0812">Transmembrane</keyword>
<comment type="subcellular location">
    <subcellularLocation>
        <location evidence="1">Cell membrane</location>
        <topology evidence="1">Multi-pass membrane protein</topology>
    </subcellularLocation>
</comment>
<dbReference type="Pfam" id="PF04973">
    <property type="entry name" value="NMN_transporter"/>
    <property type="match status" value="1"/>
</dbReference>
<evidence type="ECO:0000256" key="4">
    <source>
        <dbReference type="ARBA" id="ARBA00022475"/>
    </source>
</evidence>
<feature type="transmembrane region" description="Helical" evidence="8">
    <location>
        <begin position="114"/>
        <end position="132"/>
    </location>
</feature>
<keyword evidence="10" id="KW-1185">Reference proteome</keyword>
<keyword evidence="3" id="KW-0813">Transport</keyword>
<dbReference type="PANTHER" id="PTHR36122:SF2">
    <property type="entry name" value="NICOTINAMIDE RIBOSIDE TRANSPORTER PNUC"/>
    <property type="match status" value="1"/>
</dbReference>
<name>A0ABW7XRY5_9MICO</name>
<keyword evidence="4" id="KW-1003">Cell membrane</keyword>
<evidence type="ECO:0000256" key="1">
    <source>
        <dbReference type="ARBA" id="ARBA00004651"/>
    </source>
</evidence>
<evidence type="ECO:0000256" key="8">
    <source>
        <dbReference type="SAM" id="Phobius"/>
    </source>
</evidence>
<sequence length="228" mass="25577">MDWFRAAYDATFLVGDQQIYWREVIGNLFGLASALGGLRRKVWAWPVGIVGNILLFTVFMGSWFGETGRADMLGQAARQIMFIAVSIYGWYRWRQTQRAGGAGTVAVHPRWASWRVRIGLVTGMFAGTLLLTPLFRTLGSYEPVWADAWIFTGSVLATYGMAKGWVEFWLIWVAVDLVGVPLLFSAGYWATALMYVVYGAFTLFGFFAWWRISRRENAGPDQVAVAAA</sequence>
<dbReference type="NCBIfam" id="TIGR01528">
    <property type="entry name" value="NMN_trans_PnuC"/>
    <property type="match status" value="1"/>
</dbReference>
<accession>A0ABW7XRY5</accession>
<evidence type="ECO:0000313" key="10">
    <source>
        <dbReference type="Proteomes" id="UP001611580"/>
    </source>
</evidence>
<evidence type="ECO:0000256" key="6">
    <source>
        <dbReference type="ARBA" id="ARBA00022989"/>
    </source>
</evidence>
<evidence type="ECO:0000256" key="2">
    <source>
        <dbReference type="ARBA" id="ARBA00006669"/>
    </source>
</evidence>
<keyword evidence="6 8" id="KW-1133">Transmembrane helix</keyword>
<evidence type="ECO:0000313" key="9">
    <source>
        <dbReference type="EMBL" id="MFI2490292.1"/>
    </source>
</evidence>
<dbReference type="EMBL" id="JBIRYI010000023">
    <property type="protein sequence ID" value="MFI2490292.1"/>
    <property type="molecule type" value="Genomic_DNA"/>
</dbReference>
<proteinExistence type="inferred from homology"/>
<reference evidence="9 10" key="1">
    <citation type="submission" date="2024-10" db="EMBL/GenBank/DDBJ databases">
        <title>The Natural Products Discovery Center: Release of the First 8490 Sequenced Strains for Exploring Actinobacteria Biosynthetic Diversity.</title>
        <authorList>
            <person name="Kalkreuter E."/>
            <person name="Kautsar S.A."/>
            <person name="Yang D."/>
            <person name="Bader C.D."/>
            <person name="Teijaro C.N."/>
            <person name="Fluegel L."/>
            <person name="Davis C.M."/>
            <person name="Simpson J.R."/>
            <person name="Lauterbach L."/>
            <person name="Steele A.D."/>
            <person name="Gui C."/>
            <person name="Meng S."/>
            <person name="Li G."/>
            <person name="Viehrig K."/>
            <person name="Ye F."/>
            <person name="Su P."/>
            <person name="Kiefer A.F."/>
            <person name="Nichols A."/>
            <person name="Cepeda A.J."/>
            <person name="Yan W."/>
            <person name="Fan B."/>
            <person name="Jiang Y."/>
            <person name="Adhikari A."/>
            <person name="Zheng C.-J."/>
            <person name="Schuster L."/>
            <person name="Cowan T.M."/>
            <person name="Smanski M.J."/>
            <person name="Chevrette M.G."/>
            <person name="De Carvalho L.P.S."/>
            <person name="Shen B."/>
        </authorList>
    </citation>
    <scope>NUCLEOTIDE SEQUENCE [LARGE SCALE GENOMIC DNA]</scope>
    <source>
        <strain evidence="9 10">NPDC019481</strain>
    </source>
</reference>
<feature type="transmembrane region" description="Helical" evidence="8">
    <location>
        <begin position="144"/>
        <end position="162"/>
    </location>
</feature>
<dbReference type="PANTHER" id="PTHR36122">
    <property type="entry name" value="NICOTINAMIDE RIBOSIDE TRANSPORTER PNUC"/>
    <property type="match status" value="1"/>
</dbReference>
<dbReference type="RefSeq" id="WP_397408045.1">
    <property type="nucleotide sequence ID" value="NZ_JBIRYI010000023.1"/>
</dbReference>
<protein>
    <submittedName>
        <fullName evidence="9">Nicotinamide riboside transporter PnuC</fullName>
    </submittedName>
</protein>
<feature type="transmembrane region" description="Helical" evidence="8">
    <location>
        <begin position="195"/>
        <end position="212"/>
    </location>
</feature>